<keyword evidence="2" id="KW-0238">DNA-binding</keyword>
<feature type="domain" description="HTH gntR-type" evidence="4">
    <location>
        <begin position="16"/>
        <end position="83"/>
    </location>
</feature>
<dbReference type="SMART" id="SM00345">
    <property type="entry name" value="HTH_GNTR"/>
    <property type="match status" value="1"/>
</dbReference>
<evidence type="ECO:0000259" key="4">
    <source>
        <dbReference type="PROSITE" id="PS50949"/>
    </source>
</evidence>
<comment type="caution">
    <text evidence="5">The sequence shown here is derived from an EMBL/GenBank/DDBJ whole genome shotgun (WGS) entry which is preliminary data.</text>
</comment>
<dbReference type="PANTHER" id="PTHR43537">
    <property type="entry name" value="TRANSCRIPTIONAL REGULATOR, GNTR FAMILY"/>
    <property type="match status" value="1"/>
</dbReference>
<dbReference type="InterPro" id="IPR011711">
    <property type="entry name" value="GntR_C"/>
</dbReference>
<dbReference type="Pfam" id="PF00392">
    <property type="entry name" value="GntR"/>
    <property type="match status" value="1"/>
</dbReference>
<dbReference type="PANTHER" id="PTHR43537:SF24">
    <property type="entry name" value="GLUCONATE OPERON TRANSCRIPTIONAL REPRESSOR"/>
    <property type="match status" value="1"/>
</dbReference>
<accession>A0ABS6FEN0</accession>
<proteinExistence type="predicted"/>
<dbReference type="RefSeq" id="WP_216548460.1">
    <property type="nucleotide sequence ID" value="NZ_JAHLQO010000001.1"/>
</dbReference>
<gene>
    <name evidence="5" type="ORF">KQI68_02130</name>
</gene>
<dbReference type="PROSITE" id="PS50949">
    <property type="entry name" value="HTH_GNTR"/>
    <property type="match status" value="1"/>
</dbReference>
<evidence type="ECO:0000313" key="5">
    <source>
        <dbReference type="EMBL" id="MBU5668630.1"/>
    </source>
</evidence>
<keyword evidence="1" id="KW-0805">Transcription regulation</keyword>
<dbReference type="SMART" id="SM00895">
    <property type="entry name" value="FCD"/>
    <property type="match status" value="1"/>
</dbReference>
<keyword evidence="3" id="KW-0804">Transcription</keyword>
<sequence>MSNQDIFSNSDQIVKRTYKDQAYNLIKNAILYNKFRIGATYSQQEICDELGISRTPVREALLELQKEGYVSFARGKGVEVVPVTDETAHDILETRLILEGINAKIAAERRTDEDIKYIYSCLGELKKNLSTFDGQALYRIDHQFHRSIARATHNKILYNQTELILDNYLRFENKSVYNNSIDGNNVFKEHEMIANAINEGNSDKSKKLMENHLKESYSRTLNRFWEY</sequence>
<dbReference type="Pfam" id="PF07729">
    <property type="entry name" value="FCD"/>
    <property type="match status" value="1"/>
</dbReference>
<reference evidence="5 6" key="1">
    <citation type="submission" date="2021-06" db="EMBL/GenBank/DDBJ databases">
        <authorList>
            <person name="Sun Q."/>
            <person name="Li D."/>
        </authorList>
    </citation>
    <scope>NUCLEOTIDE SEQUENCE [LARGE SCALE GENOMIC DNA]</scope>
    <source>
        <strain evidence="5 6">MSJ-1</strain>
    </source>
</reference>
<dbReference type="InterPro" id="IPR000524">
    <property type="entry name" value="Tscrpt_reg_HTH_GntR"/>
</dbReference>
<keyword evidence="6" id="KW-1185">Reference proteome</keyword>
<dbReference type="Proteomes" id="UP000783742">
    <property type="component" value="Unassembled WGS sequence"/>
</dbReference>
<evidence type="ECO:0000256" key="3">
    <source>
        <dbReference type="ARBA" id="ARBA00023163"/>
    </source>
</evidence>
<dbReference type="EMBL" id="JAHLQO010000001">
    <property type="protein sequence ID" value="MBU5668630.1"/>
    <property type="molecule type" value="Genomic_DNA"/>
</dbReference>
<evidence type="ECO:0000313" key="6">
    <source>
        <dbReference type="Proteomes" id="UP000783742"/>
    </source>
</evidence>
<protein>
    <submittedName>
        <fullName evidence="5">GntR family transcriptional regulator</fullName>
    </submittedName>
</protein>
<evidence type="ECO:0000256" key="1">
    <source>
        <dbReference type="ARBA" id="ARBA00023015"/>
    </source>
</evidence>
<organism evidence="5 6">
    <name type="scientific">Peptoniphilus ovalis</name>
    <dbReference type="NCBI Taxonomy" id="2841503"/>
    <lineage>
        <taxon>Bacteria</taxon>
        <taxon>Bacillati</taxon>
        <taxon>Bacillota</taxon>
        <taxon>Tissierellia</taxon>
        <taxon>Tissierellales</taxon>
        <taxon>Peptoniphilaceae</taxon>
        <taxon>Peptoniphilus</taxon>
    </lineage>
</organism>
<evidence type="ECO:0000256" key="2">
    <source>
        <dbReference type="ARBA" id="ARBA00023125"/>
    </source>
</evidence>
<name>A0ABS6FEN0_9FIRM</name>
<dbReference type="CDD" id="cd07377">
    <property type="entry name" value="WHTH_GntR"/>
    <property type="match status" value="1"/>
</dbReference>